<accession>A0A9X2W8U6</accession>
<keyword evidence="4" id="KW-1185">Reference proteome</keyword>
<dbReference type="InterPro" id="IPR025157">
    <property type="entry name" value="Hemagglutinin_rpt"/>
</dbReference>
<evidence type="ECO:0000313" key="4">
    <source>
        <dbReference type="Proteomes" id="UP001150641"/>
    </source>
</evidence>
<gene>
    <name evidence="3" type="ORF">MUA00_11130</name>
</gene>
<dbReference type="GO" id="GO:0090729">
    <property type="term" value="F:toxin activity"/>
    <property type="evidence" value="ECO:0007669"/>
    <property type="project" value="UniProtKB-KW"/>
</dbReference>
<reference evidence="3" key="1">
    <citation type="submission" date="2022-03" db="EMBL/GenBank/DDBJ databases">
        <title>Proposal of a novel genus Dryocolo and two novel species.</title>
        <authorList>
            <person name="Maddock D.W."/>
            <person name="Brady C.L."/>
            <person name="Denman S."/>
            <person name="Arnold D."/>
        </authorList>
    </citation>
    <scope>NUCLEOTIDE SEQUENCE</scope>
    <source>
        <strain evidence="3">H6W4</strain>
    </source>
</reference>
<dbReference type="Pfam" id="PF13332">
    <property type="entry name" value="Fil_haemagg_2"/>
    <property type="match status" value="1"/>
</dbReference>
<feature type="region of interest" description="Disordered" evidence="2">
    <location>
        <begin position="76"/>
        <end position="132"/>
    </location>
</feature>
<evidence type="ECO:0000256" key="2">
    <source>
        <dbReference type="SAM" id="MobiDB-lite"/>
    </source>
</evidence>
<dbReference type="GO" id="GO:0003824">
    <property type="term" value="F:catalytic activity"/>
    <property type="evidence" value="ECO:0007669"/>
    <property type="project" value="UniProtKB-ARBA"/>
</dbReference>
<dbReference type="AlphaFoldDB" id="A0A9X2W8U6"/>
<evidence type="ECO:0000256" key="1">
    <source>
        <dbReference type="ARBA" id="ARBA00022656"/>
    </source>
</evidence>
<name>A0A9X2W8U6_9ENTR</name>
<sequence>MEIGAKVGVAGITGVAIRDAGKGQEKGNGTTHSETTVDAGNNLSIVSGRDANLIGAQVSGERVTADIGRDLTIRSEQDSDSYHSKQQNVSAGGSFNFGSMTGSASVNASRAKMDSNLSRCMSRAGQGRKRRL</sequence>
<proteinExistence type="predicted"/>
<dbReference type="EMBL" id="JALHAP010000078">
    <property type="protein sequence ID" value="MCT4702342.1"/>
    <property type="molecule type" value="Genomic_DNA"/>
</dbReference>
<evidence type="ECO:0000313" key="3">
    <source>
        <dbReference type="EMBL" id="MCT4702342.1"/>
    </source>
</evidence>
<dbReference type="RefSeq" id="WP_271123116.1">
    <property type="nucleotide sequence ID" value="NZ_JALHAN010000065.1"/>
</dbReference>
<feature type="compositionally biased region" description="Polar residues" evidence="2">
    <location>
        <begin position="84"/>
        <end position="108"/>
    </location>
</feature>
<protein>
    <submittedName>
        <fullName evidence="3">Hemagglutinin repeat-containing protein</fullName>
    </submittedName>
</protein>
<keyword evidence="1" id="KW-0800">Toxin</keyword>
<comment type="caution">
    <text evidence="3">The sequence shown here is derived from an EMBL/GenBank/DDBJ whole genome shotgun (WGS) entry which is preliminary data.</text>
</comment>
<organism evidence="3 4">
    <name type="scientific">Dryocola boscaweniae</name>
    <dbReference type="NCBI Taxonomy" id="2925397"/>
    <lineage>
        <taxon>Bacteria</taxon>
        <taxon>Pseudomonadati</taxon>
        <taxon>Pseudomonadota</taxon>
        <taxon>Gammaproteobacteria</taxon>
        <taxon>Enterobacterales</taxon>
        <taxon>Enterobacteriaceae</taxon>
        <taxon>Dryocola</taxon>
    </lineage>
</organism>
<dbReference type="Proteomes" id="UP001150641">
    <property type="component" value="Unassembled WGS sequence"/>
</dbReference>